<dbReference type="Pfam" id="PF00931">
    <property type="entry name" value="NB-ARC"/>
    <property type="match status" value="1"/>
</dbReference>
<dbReference type="InterPro" id="IPR011990">
    <property type="entry name" value="TPR-like_helical_dom_sf"/>
</dbReference>
<dbReference type="InterPro" id="IPR027417">
    <property type="entry name" value="P-loop_NTPase"/>
</dbReference>
<dbReference type="PANTHER" id="PTHR47691">
    <property type="entry name" value="REGULATOR-RELATED"/>
    <property type="match status" value="1"/>
</dbReference>
<accession>A0ABV5TH76</accession>
<dbReference type="Gene3D" id="1.25.40.10">
    <property type="entry name" value="Tetratricopeptide repeat domain"/>
    <property type="match status" value="1"/>
</dbReference>
<organism evidence="3 4">
    <name type="scientific">Streptosporangium vulgare</name>
    <dbReference type="NCBI Taxonomy" id="46190"/>
    <lineage>
        <taxon>Bacteria</taxon>
        <taxon>Bacillati</taxon>
        <taxon>Actinomycetota</taxon>
        <taxon>Actinomycetes</taxon>
        <taxon>Streptosporangiales</taxon>
        <taxon>Streptosporangiaceae</taxon>
        <taxon>Streptosporangium</taxon>
    </lineage>
</organism>
<gene>
    <name evidence="3" type="ORF">ACFFRH_23575</name>
</gene>
<evidence type="ECO:0000256" key="1">
    <source>
        <dbReference type="SAM" id="MobiDB-lite"/>
    </source>
</evidence>
<feature type="compositionally biased region" description="Low complexity" evidence="1">
    <location>
        <begin position="174"/>
        <end position="190"/>
    </location>
</feature>
<feature type="compositionally biased region" description="Basic and acidic residues" evidence="1">
    <location>
        <begin position="191"/>
        <end position="207"/>
    </location>
</feature>
<keyword evidence="4" id="KW-1185">Reference proteome</keyword>
<dbReference type="SUPFAM" id="SSF52540">
    <property type="entry name" value="P-loop containing nucleoside triphosphate hydrolases"/>
    <property type="match status" value="1"/>
</dbReference>
<sequence>MEQTQWWRGNLPAETNGLIGRESEVRRLLKLLADTPLTTVTGAGGVGKSRIAVRAARERQEHHPDGTWLVELSGERNGDLLAHTVAAVLGLPERSARSQTGMLVEFLAGRRLLLILDACEHLLPACRDLVAEILAAAPGVRIIATSHRPLGLPREALLPVEPFEAPAVPARWAEGTAPEGSGAEGASRSAGTERLEQEGDPPERPGDPGEPEENDALRLFLDRARDVVPGLETTPAGRAAAARICRRLDGVPLAVELAAGCLGSLPVERLADHLDDHFEVLHGRAPVPRPRIVRAAIGWSHELCAPEERLLWARLSVFAGSFDAAAAEWVCGDEHLDDVPGLLASLAERFLLVRVPGGYRQPATVREYGRERLALLGEEARLARRHHYHYLDLARRAEADWYGPEQEEWAARLAFSMTDLRLSLDPASPTSVELAGTLWILWFCLGRLNEGRYHMTRAIEAAPVTDPGLPRLLWADGCVAIARGELELGRRRAEAALSAALDWGDYAAAGHAQLRLASSSLCSGALEDVEPRVELVREYFRRADAATVSEPLALVTAAMAVTWRGEFDRAVSVLKEVQRLCDARGERWARACGDYVLSIAQLGLGRVAEAAEAARQSLDVKWRLRDATGVALAVDQLAVIAAVEGDGRRTARLQGAGVRLWATFGLKGFGSEGMSEPRTVAERTARQLLGDETYDAVFAEGYEADPDAAVAYALH</sequence>
<dbReference type="PANTHER" id="PTHR47691:SF3">
    <property type="entry name" value="HTH-TYPE TRANSCRIPTIONAL REGULATOR RV0890C-RELATED"/>
    <property type="match status" value="1"/>
</dbReference>
<dbReference type="Proteomes" id="UP001589610">
    <property type="component" value="Unassembled WGS sequence"/>
</dbReference>
<feature type="domain" description="NB-ARC" evidence="2">
    <location>
        <begin position="23"/>
        <end position="117"/>
    </location>
</feature>
<dbReference type="EMBL" id="JBHMBS010000011">
    <property type="protein sequence ID" value="MFB9678471.1"/>
    <property type="molecule type" value="Genomic_DNA"/>
</dbReference>
<dbReference type="RefSeq" id="WP_344746627.1">
    <property type="nucleotide sequence ID" value="NZ_BAAAWW010000100.1"/>
</dbReference>
<dbReference type="SUPFAM" id="SSF48452">
    <property type="entry name" value="TPR-like"/>
    <property type="match status" value="1"/>
</dbReference>
<dbReference type="InterPro" id="IPR002182">
    <property type="entry name" value="NB-ARC"/>
</dbReference>
<evidence type="ECO:0000313" key="3">
    <source>
        <dbReference type="EMBL" id="MFB9678471.1"/>
    </source>
</evidence>
<evidence type="ECO:0000259" key="2">
    <source>
        <dbReference type="Pfam" id="PF00931"/>
    </source>
</evidence>
<reference evidence="3 4" key="1">
    <citation type="submission" date="2024-09" db="EMBL/GenBank/DDBJ databases">
        <authorList>
            <person name="Sun Q."/>
            <person name="Mori K."/>
        </authorList>
    </citation>
    <scope>NUCLEOTIDE SEQUENCE [LARGE SCALE GENOMIC DNA]</scope>
    <source>
        <strain evidence="3 4">JCM 3028</strain>
    </source>
</reference>
<dbReference type="PRINTS" id="PR00364">
    <property type="entry name" value="DISEASERSIST"/>
</dbReference>
<protein>
    <recommendedName>
        <fullName evidence="2">NB-ARC domain-containing protein</fullName>
    </recommendedName>
</protein>
<feature type="region of interest" description="Disordered" evidence="1">
    <location>
        <begin position="174"/>
        <end position="214"/>
    </location>
</feature>
<dbReference type="Gene3D" id="3.40.50.300">
    <property type="entry name" value="P-loop containing nucleotide triphosphate hydrolases"/>
    <property type="match status" value="1"/>
</dbReference>
<comment type="caution">
    <text evidence="3">The sequence shown here is derived from an EMBL/GenBank/DDBJ whole genome shotgun (WGS) entry which is preliminary data.</text>
</comment>
<evidence type="ECO:0000313" key="4">
    <source>
        <dbReference type="Proteomes" id="UP001589610"/>
    </source>
</evidence>
<proteinExistence type="predicted"/>
<name>A0ABV5TH76_9ACTN</name>